<evidence type="ECO:0000313" key="2">
    <source>
        <dbReference type="EMBL" id="MVT71079.1"/>
    </source>
</evidence>
<proteinExistence type="predicted"/>
<feature type="transmembrane region" description="Helical" evidence="1">
    <location>
        <begin position="78"/>
        <end position="98"/>
    </location>
</feature>
<accession>A0A844T3U4</accession>
<dbReference type="RefSeq" id="WP_157348717.1">
    <property type="nucleotide sequence ID" value="NZ_WQNF01000059.1"/>
</dbReference>
<name>A0A844T3U4_9BRAD</name>
<keyword evidence="1" id="KW-1133">Transmembrane helix</keyword>
<evidence type="ECO:0000256" key="1">
    <source>
        <dbReference type="SAM" id="Phobius"/>
    </source>
</evidence>
<gene>
    <name evidence="2" type="ORF">GPL21_39235</name>
</gene>
<protein>
    <submittedName>
        <fullName evidence="2">Uncharacterized protein</fullName>
    </submittedName>
</protein>
<dbReference type="EMBL" id="WQNF01000059">
    <property type="protein sequence ID" value="MVT71079.1"/>
    <property type="molecule type" value="Genomic_DNA"/>
</dbReference>
<sequence length="154" mass="17469">MWQRLWQTWTIDKPAVLGDWLWQILVVELAALLDRLTLRKLIALIPVAIVIGAYWHRIPLPPELLMLVGDVLAYIDDIFSMIFLIGFFTRVATVVAVVRQAIGLVRAVMRHVPMALHRFGVRDHRAKDSARRRRLTHAKTDDDGAAGMAGLAWA</sequence>
<reference evidence="2 3" key="1">
    <citation type="submission" date="2019-12" db="EMBL/GenBank/DDBJ databases">
        <title>Draft genome sequences Bradyrhizobium cajani AMBPC1010, Bradyrhizobium pachyrhizi AMBPC1040 and Bradyrhizobium yuanmingense ALSPC3051, three plant growth promoting strains isolated from nodules of Cajanus cajan L. in Dominican Republic.</title>
        <authorList>
            <person name="Flores-Felix J.D."/>
            <person name="Araujo J."/>
            <person name="Diaz-Alcantara C."/>
            <person name="Gonzalez-Andres F."/>
            <person name="Velazquez E."/>
        </authorList>
    </citation>
    <scope>NUCLEOTIDE SEQUENCE [LARGE SCALE GENOMIC DNA]</scope>
    <source>
        <strain evidence="2 3">1040</strain>
    </source>
</reference>
<comment type="caution">
    <text evidence="2">The sequence shown here is derived from an EMBL/GenBank/DDBJ whole genome shotgun (WGS) entry which is preliminary data.</text>
</comment>
<organism evidence="2 3">
    <name type="scientific">Bradyrhizobium pachyrhizi</name>
    <dbReference type="NCBI Taxonomy" id="280333"/>
    <lineage>
        <taxon>Bacteria</taxon>
        <taxon>Pseudomonadati</taxon>
        <taxon>Pseudomonadota</taxon>
        <taxon>Alphaproteobacteria</taxon>
        <taxon>Hyphomicrobiales</taxon>
        <taxon>Nitrobacteraceae</taxon>
        <taxon>Bradyrhizobium</taxon>
    </lineage>
</organism>
<feature type="transmembrane region" description="Helical" evidence="1">
    <location>
        <begin position="41"/>
        <end position="58"/>
    </location>
</feature>
<keyword evidence="3" id="KW-1185">Reference proteome</keyword>
<keyword evidence="1" id="KW-0812">Transmembrane</keyword>
<keyword evidence="1" id="KW-0472">Membrane</keyword>
<dbReference type="Proteomes" id="UP000436468">
    <property type="component" value="Unassembled WGS sequence"/>
</dbReference>
<dbReference type="AlphaFoldDB" id="A0A844T3U4"/>
<evidence type="ECO:0000313" key="3">
    <source>
        <dbReference type="Proteomes" id="UP000436468"/>
    </source>
</evidence>